<dbReference type="EMBL" id="AP027143">
    <property type="protein sequence ID" value="BDV36057.1"/>
    <property type="molecule type" value="Genomic_DNA"/>
</dbReference>
<evidence type="ECO:0000259" key="1">
    <source>
        <dbReference type="Pfam" id="PF02036"/>
    </source>
</evidence>
<keyword evidence="3" id="KW-1185">Reference proteome</keyword>
<sequence>MVTVKEILERANAIVFSNKERASAANVRYKFVLNDDAVCTFVLDLTEAPGVFEGDGAADCTFRMGAADFIRLADGEVDSRELFFSGKLKVDGDMGLALKLKKLMAPA</sequence>
<reference evidence="2 3" key="1">
    <citation type="journal article" date="2023" name="Int. J. Syst. Evol. Microbiol.">
        <title>Methylocystis iwaonis sp. nov., a type II methane-oxidizing bacterium from surface soil of a rice paddy field in Japan, and emended description of the genus Methylocystis (ex Whittenbury et al. 1970) Bowman et al. 1993.</title>
        <authorList>
            <person name="Kaise H."/>
            <person name="Sawadogo J.B."/>
            <person name="Alam M.S."/>
            <person name="Ueno C."/>
            <person name="Dianou D."/>
            <person name="Shinjo R."/>
            <person name="Asakawa S."/>
        </authorList>
    </citation>
    <scope>NUCLEOTIDE SEQUENCE [LARGE SCALE GENOMIC DNA]</scope>
    <source>
        <strain evidence="2 3">SS37A-Re</strain>
    </source>
</reference>
<gene>
    <name evidence="2" type="ORF">SS37A_35870</name>
</gene>
<protein>
    <recommendedName>
        <fullName evidence="1">SCP2 domain-containing protein</fullName>
    </recommendedName>
</protein>
<accession>A0ABN6VLS5</accession>
<name>A0ABN6VLS5_9HYPH</name>
<dbReference type="RefSeq" id="WP_281932345.1">
    <property type="nucleotide sequence ID" value="NZ_AP027143.1"/>
</dbReference>
<evidence type="ECO:0000313" key="3">
    <source>
        <dbReference type="Proteomes" id="UP001317629"/>
    </source>
</evidence>
<proteinExistence type="predicted"/>
<dbReference type="Proteomes" id="UP001317629">
    <property type="component" value="Plasmid pSS37A-Re-1"/>
</dbReference>
<feature type="domain" description="SCP2" evidence="1">
    <location>
        <begin position="17"/>
        <end position="104"/>
    </location>
</feature>
<dbReference type="PANTHER" id="PTHR10094:SF25">
    <property type="entry name" value="SCP2 STEROL-BINDING DOMAIN-CONTAINING PROTEIN 1"/>
    <property type="match status" value="1"/>
</dbReference>
<dbReference type="InterPro" id="IPR036527">
    <property type="entry name" value="SCP2_sterol-bd_dom_sf"/>
</dbReference>
<dbReference type="InterPro" id="IPR003033">
    <property type="entry name" value="SCP2_sterol-bd_dom"/>
</dbReference>
<dbReference type="Gene3D" id="3.30.1050.10">
    <property type="entry name" value="SCP2 sterol-binding domain"/>
    <property type="match status" value="1"/>
</dbReference>
<dbReference type="SUPFAM" id="SSF55718">
    <property type="entry name" value="SCP-like"/>
    <property type="match status" value="1"/>
</dbReference>
<dbReference type="Pfam" id="PF02036">
    <property type="entry name" value="SCP2"/>
    <property type="match status" value="1"/>
</dbReference>
<organism evidence="2 3">
    <name type="scientific">Methylocystis iwaonis</name>
    <dbReference type="NCBI Taxonomy" id="2885079"/>
    <lineage>
        <taxon>Bacteria</taxon>
        <taxon>Pseudomonadati</taxon>
        <taxon>Pseudomonadota</taxon>
        <taxon>Alphaproteobacteria</taxon>
        <taxon>Hyphomicrobiales</taxon>
        <taxon>Methylocystaceae</taxon>
        <taxon>Methylocystis</taxon>
    </lineage>
</organism>
<keyword evidence="2" id="KW-0614">Plasmid</keyword>
<geneLocation type="plasmid" evidence="2 3">
    <name>pSS37A-Re-1</name>
</geneLocation>
<evidence type="ECO:0000313" key="2">
    <source>
        <dbReference type="EMBL" id="BDV36057.1"/>
    </source>
</evidence>
<dbReference type="PANTHER" id="PTHR10094">
    <property type="entry name" value="STEROL CARRIER PROTEIN 2 SCP-2 FAMILY PROTEIN"/>
    <property type="match status" value="1"/>
</dbReference>